<feature type="compositionally biased region" description="Basic and acidic residues" evidence="1">
    <location>
        <begin position="105"/>
        <end position="115"/>
    </location>
</feature>
<evidence type="ECO:0000313" key="3">
    <source>
        <dbReference type="Proteomes" id="UP000494363"/>
    </source>
</evidence>
<dbReference type="AlphaFoldDB" id="A0A6J5DPG6"/>
<dbReference type="RefSeq" id="WP_175226703.1">
    <property type="nucleotide sequence ID" value="NZ_CADIKH010000009.1"/>
</dbReference>
<sequence length="150" mass="16827">MPVAQAVVKPKPKLSGYKAELARRDPAVRRDFFPATTVLMSVPNYDPDPYYATISKEFGQQYEKAHRKIEREARATARALKAAAKAREEAMAMAKANSQVMADARPNERPQERPTAEIHAFIAPEEGTFAAPWEDVPPISDEEARRFATR</sequence>
<evidence type="ECO:0000256" key="1">
    <source>
        <dbReference type="SAM" id="MobiDB-lite"/>
    </source>
</evidence>
<keyword evidence="3" id="KW-1185">Reference proteome</keyword>
<name>A0A6J5DPG6_9BURK</name>
<dbReference type="Proteomes" id="UP000494363">
    <property type="component" value="Unassembled WGS sequence"/>
</dbReference>
<organism evidence="2 3">
    <name type="scientific">Paraburkholderia humisilvae</name>
    <dbReference type="NCBI Taxonomy" id="627669"/>
    <lineage>
        <taxon>Bacteria</taxon>
        <taxon>Pseudomonadati</taxon>
        <taxon>Pseudomonadota</taxon>
        <taxon>Betaproteobacteria</taxon>
        <taxon>Burkholderiales</taxon>
        <taxon>Burkholderiaceae</taxon>
        <taxon>Paraburkholderia</taxon>
    </lineage>
</organism>
<accession>A0A6J5DPG6</accession>
<proteinExistence type="predicted"/>
<protein>
    <submittedName>
        <fullName evidence="2">Uncharacterized protein</fullName>
    </submittedName>
</protein>
<gene>
    <name evidence="2" type="ORF">LMG29542_02436</name>
</gene>
<evidence type="ECO:0000313" key="2">
    <source>
        <dbReference type="EMBL" id="CAB3754726.1"/>
    </source>
</evidence>
<dbReference type="EMBL" id="CADIKH010000009">
    <property type="protein sequence ID" value="CAB3754726.1"/>
    <property type="molecule type" value="Genomic_DNA"/>
</dbReference>
<feature type="region of interest" description="Disordered" evidence="1">
    <location>
        <begin position="94"/>
        <end position="115"/>
    </location>
</feature>
<reference evidence="2 3" key="1">
    <citation type="submission" date="2020-04" db="EMBL/GenBank/DDBJ databases">
        <authorList>
            <person name="De Canck E."/>
        </authorList>
    </citation>
    <scope>NUCLEOTIDE SEQUENCE [LARGE SCALE GENOMIC DNA]</scope>
    <source>
        <strain evidence="2 3">LMG 29542</strain>
    </source>
</reference>
<feature type="region of interest" description="Disordered" evidence="1">
    <location>
        <begin position="131"/>
        <end position="150"/>
    </location>
</feature>